<sequence length="387" mass="44244">MRRTFESVPEHVSQVPEHVLQVYKPTPAQRPSIIQKREAAEVLWDLAGLGYRELVANKKVNVVSLPGQTVKVGNTFDKKFFLSALNDVDLELKHLEVSKNLVNSSYRLIPQVMNMQDSTEDRMKAVERQMNSLRQSLDVPRDHGVRTTVPQASGEKVCFGCRKPKHFVSQCPQRTANYTEIPMKGKIELWMKVGGFSKLASVLISDHLSEIIPGLDWLVNNKVSWKFDKARVTVGNKNRVVNKAIEMGVYVARTLLPMKYDGQCVRVLNLNDELNLIKQETRLADLSGATEANLGESYPEFVKQMHNRSLMAHQLARERLKTGALYRKSLYDAKVKVLTLWPGDKIWYLYPRFWQGRSPKWISSYEGLYLVDHLIPLVNAAIKKRQS</sequence>
<keyword evidence="3" id="KW-1185">Reference proteome</keyword>
<organism evidence="2 3">
    <name type="scientific">Helobdella robusta</name>
    <name type="common">Californian leech</name>
    <dbReference type="NCBI Taxonomy" id="6412"/>
    <lineage>
        <taxon>Eukaryota</taxon>
        <taxon>Metazoa</taxon>
        <taxon>Spiralia</taxon>
        <taxon>Lophotrochozoa</taxon>
        <taxon>Annelida</taxon>
        <taxon>Clitellata</taxon>
        <taxon>Hirudinea</taxon>
        <taxon>Rhynchobdellida</taxon>
        <taxon>Glossiphoniidae</taxon>
        <taxon>Helobdella</taxon>
    </lineage>
</organism>
<reference evidence="1 3" key="2">
    <citation type="journal article" date="2013" name="Nature">
        <title>Insights into bilaterian evolution from three spiralian genomes.</title>
        <authorList>
            <person name="Simakov O."/>
            <person name="Marletaz F."/>
            <person name="Cho S.J."/>
            <person name="Edsinger-Gonzales E."/>
            <person name="Havlak P."/>
            <person name="Hellsten U."/>
            <person name="Kuo D.H."/>
            <person name="Larsson T."/>
            <person name="Lv J."/>
            <person name="Arendt D."/>
            <person name="Savage R."/>
            <person name="Osoegawa K."/>
            <person name="de Jong P."/>
            <person name="Grimwood J."/>
            <person name="Chapman J.A."/>
            <person name="Shapiro H."/>
            <person name="Aerts A."/>
            <person name="Otillar R.P."/>
            <person name="Terry A.Y."/>
            <person name="Boore J.L."/>
            <person name="Grigoriev I.V."/>
            <person name="Lindberg D.R."/>
            <person name="Seaver E.C."/>
            <person name="Weisblat D.A."/>
            <person name="Putnam N.H."/>
            <person name="Rokhsar D.S."/>
        </authorList>
    </citation>
    <scope>NUCLEOTIDE SEQUENCE</scope>
</reference>
<evidence type="ECO:0000313" key="1">
    <source>
        <dbReference type="EMBL" id="ESO00450.1"/>
    </source>
</evidence>
<dbReference type="EMBL" id="AMQM01005464">
    <property type="status" value="NOT_ANNOTATED_CDS"/>
    <property type="molecule type" value="Genomic_DNA"/>
</dbReference>
<dbReference type="InParanoid" id="T1F9T9"/>
<reference evidence="2" key="3">
    <citation type="submission" date="2015-06" db="UniProtKB">
        <authorList>
            <consortium name="EnsemblMetazoa"/>
        </authorList>
    </citation>
    <scope>IDENTIFICATION</scope>
</reference>
<dbReference type="RefSeq" id="XP_009021500.1">
    <property type="nucleotide sequence ID" value="XM_009023252.1"/>
</dbReference>
<dbReference type="Proteomes" id="UP000015101">
    <property type="component" value="Unassembled WGS sequence"/>
</dbReference>
<gene>
    <name evidence="2" type="primary">20205588</name>
    <name evidence="1" type="ORF">HELRODRAFT_175883</name>
</gene>
<evidence type="ECO:0000313" key="2">
    <source>
        <dbReference type="EnsemblMetazoa" id="HelroP175883"/>
    </source>
</evidence>
<dbReference type="EMBL" id="KB096945">
    <property type="protein sequence ID" value="ESO00450.1"/>
    <property type="molecule type" value="Genomic_DNA"/>
</dbReference>
<reference evidence="3" key="1">
    <citation type="submission" date="2012-12" db="EMBL/GenBank/DDBJ databases">
        <authorList>
            <person name="Hellsten U."/>
            <person name="Grimwood J."/>
            <person name="Chapman J.A."/>
            <person name="Shapiro H."/>
            <person name="Aerts A."/>
            <person name="Otillar R.P."/>
            <person name="Terry A.Y."/>
            <person name="Boore J.L."/>
            <person name="Simakov O."/>
            <person name="Marletaz F."/>
            <person name="Cho S.-J."/>
            <person name="Edsinger-Gonzales E."/>
            <person name="Havlak P."/>
            <person name="Kuo D.-H."/>
            <person name="Larsson T."/>
            <person name="Lv J."/>
            <person name="Arendt D."/>
            <person name="Savage R."/>
            <person name="Osoegawa K."/>
            <person name="de Jong P."/>
            <person name="Lindberg D.R."/>
            <person name="Seaver E.C."/>
            <person name="Weisblat D.A."/>
            <person name="Putnam N.H."/>
            <person name="Grigoriev I.V."/>
            <person name="Rokhsar D.S."/>
        </authorList>
    </citation>
    <scope>NUCLEOTIDE SEQUENCE</scope>
</reference>
<dbReference type="GeneID" id="20205588"/>
<dbReference type="PANTHER" id="PTHR19963">
    <property type="entry name" value="CCHC-TYPE DOMAIN-CONTAINING PROTEIN"/>
    <property type="match status" value="1"/>
</dbReference>
<dbReference type="KEGG" id="hro:HELRODRAFT_175883"/>
<accession>T1F9T9</accession>
<dbReference type="PANTHER" id="PTHR19963:SF30">
    <property type="entry name" value="ENDONUCLEASE_EXONUCLEASE_PHOSPHATASE DOMAIN-CONTAINING PROTEIN"/>
    <property type="match status" value="1"/>
</dbReference>
<name>T1F9T9_HELRO</name>
<evidence type="ECO:0008006" key="4">
    <source>
        <dbReference type="Google" id="ProtNLM"/>
    </source>
</evidence>
<dbReference type="AlphaFoldDB" id="T1F9T9"/>
<dbReference type="CTD" id="20205588"/>
<proteinExistence type="predicted"/>
<dbReference type="HOGENOM" id="CLU_714295_0_0_1"/>
<dbReference type="EnsemblMetazoa" id="HelroT175883">
    <property type="protein sequence ID" value="HelroP175883"/>
    <property type="gene ID" value="HelroG175883"/>
</dbReference>
<evidence type="ECO:0000313" key="3">
    <source>
        <dbReference type="Proteomes" id="UP000015101"/>
    </source>
</evidence>
<protein>
    <recommendedName>
        <fullName evidence="4">CCHC-type domain-containing protein</fullName>
    </recommendedName>
</protein>
<dbReference type="OrthoDB" id="6156608at2759"/>